<feature type="non-terminal residue" evidence="1">
    <location>
        <position position="1"/>
    </location>
</feature>
<proteinExistence type="predicted"/>
<gene>
    <name evidence="1" type="ORF">CCACVL1_18326</name>
</gene>
<dbReference type="Proteomes" id="UP000188268">
    <property type="component" value="Unassembled WGS sequence"/>
</dbReference>
<protein>
    <submittedName>
        <fullName evidence="1">Pentatricopeptide repeat-containing protein</fullName>
    </submittedName>
</protein>
<sequence>LKVFPGSNDRGEMQEKTELNKEEERIAVLIEKCPDIGVIRQNHAPTFTRLLPISAKCEDVELTKKLFDEIHERNSVAWSTMISG</sequence>
<keyword evidence="2" id="KW-1185">Reference proteome</keyword>
<dbReference type="AlphaFoldDB" id="A0A1R3HLU1"/>
<dbReference type="Gramene" id="OMO71263">
    <property type="protein sequence ID" value="OMO71263"/>
    <property type="gene ID" value="CCACVL1_18326"/>
</dbReference>
<reference evidence="1 2" key="1">
    <citation type="submission" date="2013-09" db="EMBL/GenBank/DDBJ databases">
        <title>Corchorus capsularis genome sequencing.</title>
        <authorList>
            <person name="Alam M."/>
            <person name="Haque M.S."/>
            <person name="Islam M.S."/>
            <person name="Emdad E.M."/>
            <person name="Islam M.M."/>
            <person name="Ahmed B."/>
            <person name="Halim A."/>
            <person name="Hossen Q.M.M."/>
            <person name="Hossain M.Z."/>
            <person name="Ahmed R."/>
            <person name="Khan M.M."/>
            <person name="Islam R."/>
            <person name="Rashid M.M."/>
            <person name="Khan S.A."/>
            <person name="Rahman M.S."/>
            <person name="Alam M."/>
        </authorList>
    </citation>
    <scope>NUCLEOTIDE SEQUENCE [LARGE SCALE GENOMIC DNA]</scope>
    <source>
        <strain evidence="2">cv. CVL-1</strain>
        <tissue evidence="1">Whole seedling</tissue>
    </source>
</reference>
<dbReference type="OrthoDB" id="185373at2759"/>
<evidence type="ECO:0000313" key="1">
    <source>
        <dbReference type="EMBL" id="OMO71263.1"/>
    </source>
</evidence>
<evidence type="ECO:0000313" key="2">
    <source>
        <dbReference type="Proteomes" id="UP000188268"/>
    </source>
</evidence>
<accession>A0A1R3HLU1</accession>
<comment type="caution">
    <text evidence="1">The sequence shown here is derived from an EMBL/GenBank/DDBJ whole genome shotgun (WGS) entry which is preliminary data.</text>
</comment>
<name>A0A1R3HLU1_COCAP</name>
<dbReference type="EMBL" id="AWWV01011658">
    <property type="protein sequence ID" value="OMO71263.1"/>
    <property type="molecule type" value="Genomic_DNA"/>
</dbReference>
<organism evidence="1 2">
    <name type="scientific">Corchorus capsularis</name>
    <name type="common">Jute</name>
    <dbReference type="NCBI Taxonomy" id="210143"/>
    <lineage>
        <taxon>Eukaryota</taxon>
        <taxon>Viridiplantae</taxon>
        <taxon>Streptophyta</taxon>
        <taxon>Embryophyta</taxon>
        <taxon>Tracheophyta</taxon>
        <taxon>Spermatophyta</taxon>
        <taxon>Magnoliopsida</taxon>
        <taxon>eudicotyledons</taxon>
        <taxon>Gunneridae</taxon>
        <taxon>Pentapetalae</taxon>
        <taxon>rosids</taxon>
        <taxon>malvids</taxon>
        <taxon>Malvales</taxon>
        <taxon>Malvaceae</taxon>
        <taxon>Grewioideae</taxon>
        <taxon>Apeibeae</taxon>
        <taxon>Corchorus</taxon>
    </lineage>
</organism>